<keyword evidence="1" id="KW-0732">Signal</keyword>
<protein>
    <recommendedName>
        <fullName evidence="2">SCP domain-containing protein</fullName>
    </recommendedName>
</protein>
<dbReference type="InterPro" id="IPR035940">
    <property type="entry name" value="CAP_sf"/>
</dbReference>
<name>A0A8S9X1K9_APOLU</name>
<dbReference type="OrthoDB" id="414826at2759"/>
<comment type="caution">
    <text evidence="3">The sequence shown here is derived from an EMBL/GenBank/DDBJ whole genome shotgun (WGS) entry which is preliminary data.</text>
</comment>
<evidence type="ECO:0000313" key="3">
    <source>
        <dbReference type="EMBL" id="KAF6201465.1"/>
    </source>
</evidence>
<dbReference type="SUPFAM" id="SSF55797">
    <property type="entry name" value="PR-1-like"/>
    <property type="match status" value="1"/>
</dbReference>
<evidence type="ECO:0000256" key="1">
    <source>
        <dbReference type="SAM" id="SignalP"/>
    </source>
</evidence>
<feature type="signal peptide" evidence="1">
    <location>
        <begin position="1"/>
        <end position="17"/>
    </location>
</feature>
<dbReference type="GO" id="GO:0005576">
    <property type="term" value="C:extracellular region"/>
    <property type="evidence" value="ECO:0007669"/>
    <property type="project" value="UniProtKB-SubCell"/>
</dbReference>
<evidence type="ECO:0000313" key="4">
    <source>
        <dbReference type="Proteomes" id="UP000466442"/>
    </source>
</evidence>
<accession>A0A8S9X1K9</accession>
<dbReference type="InterPro" id="IPR002413">
    <property type="entry name" value="V5_allergen-like"/>
</dbReference>
<dbReference type="InterPro" id="IPR018244">
    <property type="entry name" value="Allrgn_V5/Tpx1_CS"/>
</dbReference>
<dbReference type="PRINTS" id="PR00837">
    <property type="entry name" value="V5TPXLIKE"/>
</dbReference>
<dbReference type="CDD" id="cd05380">
    <property type="entry name" value="CAP_euk"/>
    <property type="match status" value="1"/>
</dbReference>
<dbReference type="PROSITE" id="PS01010">
    <property type="entry name" value="CRISP_2"/>
    <property type="match status" value="1"/>
</dbReference>
<dbReference type="AlphaFoldDB" id="A0A8S9X1K9"/>
<dbReference type="InterPro" id="IPR014044">
    <property type="entry name" value="CAP_dom"/>
</dbReference>
<reference evidence="3" key="1">
    <citation type="journal article" date="2021" name="Mol. Ecol. Resour.">
        <title>Apolygus lucorum genome provides insights into omnivorousness and mesophyll feeding.</title>
        <authorList>
            <person name="Liu Y."/>
            <person name="Liu H."/>
            <person name="Wang H."/>
            <person name="Huang T."/>
            <person name="Liu B."/>
            <person name="Yang B."/>
            <person name="Yin L."/>
            <person name="Li B."/>
            <person name="Zhang Y."/>
            <person name="Zhang S."/>
            <person name="Jiang F."/>
            <person name="Zhang X."/>
            <person name="Ren Y."/>
            <person name="Wang B."/>
            <person name="Wang S."/>
            <person name="Lu Y."/>
            <person name="Wu K."/>
            <person name="Fan W."/>
            <person name="Wang G."/>
        </authorList>
    </citation>
    <scope>NUCLEOTIDE SEQUENCE</scope>
    <source>
        <strain evidence="3">12Hb</strain>
    </source>
</reference>
<dbReference type="PRINTS" id="PR00838">
    <property type="entry name" value="V5ALLERGEN"/>
</dbReference>
<proteinExistence type="predicted"/>
<dbReference type="EMBL" id="WIXP02000012">
    <property type="protein sequence ID" value="KAF6201465.1"/>
    <property type="molecule type" value="Genomic_DNA"/>
</dbReference>
<organism evidence="3 4">
    <name type="scientific">Apolygus lucorum</name>
    <name type="common">Small green plant bug</name>
    <name type="synonym">Lygocoris lucorum</name>
    <dbReference type="NCBI Taxonomy" id="248454"/>
    <lineage>
        <taxon>Eukaryota</taxon>
        <taxon>Metazoa</taxon>
        <taxon>Ecdysozoa</taxon>
        <taxon>Arthropoda</taxon>
        <taxon>Hexapoda</taxon>
        <taxon>Insecta</taxon>
        <taxon>Pterygota</taxon>
        <taxon>Neoptera</taxon>
        <taxon>Paraneoptera</taxon>
        <taxon>Hemiptera</taxon>
        <taxon>Heteroptera</taxon>
        <taxon>Panheteroptera</taxon>
        <taxon>Cimicomorpha</taxon>
        <taxon>Miridae</taxon>
        <taxon>Mirini</taxon>
        <taxon>Apolygus</taxon>
    </lineage>
</organism>
<dbReference type="SMART" id="SM00198">
    <property type="entry name" value="SCP"/>
    <property type="match status" value="1"/>
</dbReference>
<dbReference type="InterPro" id="IPR001283">
    <property type="entry name" value="CRISP-related"/>
</dbReference>
<feature type="chain" id="PRO_5035850351" description="SCP domain-containing protein" evidence="1">
    <location>
        <begin position="18"/>
        <end position="276"/>
    </location>
</feature>
<sequence>MVVVIVLLVVLSSQCLCEVDWCKLRCDGDVEHTMCIYKPHRNFGNCTNIEDILTQEDRKELLHMHNEYRNELAGGLKKGWPRAANMREMSWDDASESVALRWAQQCVEGYDECRRTIEFPYVGQTYAVEDDTDVYPTHTGGFHLWVDRLAMIDNPESIIERFPGDKSAFFTQVVWADSFKLGCSAIKTELHYDKVYKAVILVCNYGPEGNVWDAKMYEIGEPCSKCPSGTECNQHSAYPHLCALTTSFDVPSRSCKSYFKVSVIIFSMATLIISTN</sequence>
<dbReference type="Pfam" id="PF00188">
    <property type="entry name" value="CAP"/>
    <property type="match status" value="1"/>
</dbReference>
<dbReference type="Proteomes" id="UP000466442">
    <property type="component" value="Linkage Group LG12"/>
</dbReference>
<keyword evidence="4" id="KW-1185">Reference proteome</keyword>
<gene>
    <name evidence="3" type="ORF">GE061_003856</name>
</gene>
<feature type="domain" description="SCP" evidence="2">
    <location>
        <begin position="56"/>
        <end position="213"/>
    </location>
</feature>
<dbReference type="PANTHER" id="PTHR10334">
    <property type="entry name" value="CYSTEINE-RICH SECRETORY PROTEIN-RELATED"/>
    <property type="match status" value="1"/>
</dbReference>
<dbReference type="Gene3D" id="3.40.33.10">
    <property type="entry name" value="CAP"/>
    <property type="match status" value="1"/>
</dbReference>
<evidence type="ECO:0000259" key="2">
    <source>
        <dbReference type="SMART" id="SM00198"/>
    </source>
</evidence>